<evidence type="ECO:0000313" key="5">
    <source>
        <dbReference type="EMBL" id="TJY41126.1"/>
    </source>
</evidence>
<keyword evidence="3" id="KW-0472">Membrane</keyword>
<protein>
    <submittedName>
        <fullName evidence="5">Fucose 4-O-acetylase</fullName>
    </submittedName>
</protein>
<dbReference type="Pfam" id="PF01757">
    <property type="entry name" value="Acyl_transf_3"/>
    <property type="match status" value="1"/>
</dbReference>
<dbReference type="OrthoDB" id="6623990at2"/>
<feature type="transmembrane region" description="Helical" evidence="3">
    <location>
        <begin position="67"/>
        <end position="84"/>
    </location>
</feature>
<organism evidence="5 6">
    <name type="scientific">Cohnella pontilimi</name>
    <dbReference type="NCBI Taxonomy" id="2564100"/>
    <lineage>
        <taxon>Bacteria</taxon>
        <taxon>Bacillati</taxon>
        <taxon>Bacillota</taxon>
        <taxon>Bacilli</taxon>
        <taxon>Bacillales</taxon>
        <taxon>Paenibacillaceae</taxon>
        <taxon>Cohnella</taxon>
    </lineage>
</organism>
<dbReference type="InterPro" id="IPR052734">
    <property type="entry name" value="Nod_factor_acetyltransferase"/>
</dbReference>
<dbReference type="RefSeq" id="WP_136778754.1">
    <property type="nucleotide sequence ID" value="NZ_SUPK01000007.1"/>
</dbReference>
<feature type="transmembrane region" description="Helical" evidence="3">
    <location>
        <begin position="96"/>
        <end position="117"/>
    </location>
</feature>
<comment type="similarity">
    <text evidence="2">Belongs to the acyltransferase 3 family.</text>
</comment>
<dbReference type="GO" id="GO:0016747">
    <property type="term" value="F:acyltransferase activity, transferring groups other than amino-acyl groups"/>
    <property type="evidence" value="ECO:0007669"/>
    <property type="project" value="InterPro"/>
</dbReference>
<feature type="transmembrane region" description="Helical" evidence="3">
    <location>
        <begin position="263"/>
        <end position="282"/>
    </location>
</feature>
<keyword evidence="3" id="KW-1133">Transmembrane helix</keyword>
<dbReference type="PANTHER" id="PTHR37312">
    <property type="entry name" value="MEMBRANE-BOUND ACYLTRANSFERASE YKRP-RELATED"/>
    <property type="match status" value="1"/>
</dbReference>
<keyword evidence="6" id="KW-1185">Reference proteome</keyword>
<feature type="transmembrane region" description="Helical" evidence="3">
    <location>
        <begin position="221"/>
        <end position="242"/>
    </location>
</feature>
<dbReference type="PANTHER" id="PTHR37312:SF1">
    <property type="entry name" value="MEMBRANE-BOUND ACYLTRANSFERASE YKRP-RELATED"/>
    <property type="match status" value="1"/>
</dbReference>
<feature type="transmembrane region" description="Helical" evidence="3">
    <location>
        <begin position="40"/>
        <end position="60"/>
    </location>
</feature>
<accession>A0A4U0F8Q6</accession>
<keyword evidence="3" id="KW-0812">Transmembrane</keyword>
<feature type="transmembrane region" description="Helical" evidence="3">
    <location>
        <begin position="9"/>
        <end position="28"/>
    </location>
</feature>
<feature type="transmembrane region" description="Helical" evidence="3">
    <location>
        <begin position="147"/>
        <end position="167"/>
    </location>
</feature>
<feature type="transmembrane region" description="Helical" evidence="3">
    <location>
        <begin position="288"/>
        <end position="315"/>
    </location>
</feature>
<comment type="subcellular location">
    <subcellularLocation>
        <location evidence="1">Membrane</location>
    </subcellularLocation>
</comment>
<sequence>METSKPRDYFFDNLKFILIVLVVVGHVLEPLCSVSRTANTMYNFIYFFHIPLFVFVTGHFSKKLDKLGHLVALYVVFETLYAIFDFYVNRRTEFNITFFTPYWVNWYLLAVVLWKIILPYFTRLRFPVLIAVVIAVLAGYTSSELGYFLSIMRAVNFFPFFLAGYYMNRESLNVLFRRSVTIVSAITAAVTYTVLYAYGQELKCEWLWGSYSYEAIGHPEWYAGVYRIAVFLVTVILSAAVLSLTPAGKTRVSELGTRTMYPFLLHGFLLKYAIAQGLYKYIDTSLELWLLVAAAVAATILLSMKWIAAGFVWLFRPNLSFLVKKRDPASGHVQT</sequence>
<feature type="transmembrane region" description="Helical" evidence="3">
    <location>
        <begin position="179"/>
        <end position="198"/>
    </location>
</feature>
<reference evidence="5 6" key="1">
    <citation type="submission" date="2019-04" db="EMBL/GenBank/DDBJ databases">
        <title>Cohnella sp. nov., isolated from soil.</title>
        <authorList>
            <person name="Kim W."/>
        </authorList>
    </citation>
    <scope>NUCLEOTIDE SEQUENCE [LARGE SCALE GENOMIC DNA]</scope>
    <source>
        <strain evidence="5 6">CAU 1483</strain>
    </source>
</reference>
<dbReference type="InterPro" id="IPR002656">
    <property type="entry name" value="Acyl_transf_3_dom"/>
</dbReference>
<dbReference type="AlphaFoldDB" id="A0A4U0F8Q6"/>
<name>A0A4U0F8Q6_9BACL</name>
<evidence type="ECO:0000259" key="4">
    <source>
        <dbReference type="Pfam" id="PF01757"/>
    </source>
</evidence>
<dbReference type="EMBL" id="SUPK01000007">
    <property type="protein sequence ID" value="TJY41126.1"/>
    <property type="molecule type" value="Genomic_DNA"/>
</dbReference>
<feature type="transmembrane region" description="Helical" evidence="3">
    <location>
        <begin position="124"/>
        <end position="141"/>
    </location>
</feature>
<evidence type="ECO:0000256" key="2">
    <source>
        <dbReference type="ARBA" id="ARBA00007400"/>
    </source>
</evidence>
<comment type="caution">
    <text evidence="5">The sequence shown here is derived from an EMBL/GenBank/DDBJ whole genome shotgun (WGS) entry which is preliminary data.</text>
</comment>
<evidence type="ECO:0000313" key="6">
    <source>
        <dbReference type="Proteomes" id="UP000309673"/>
    </source>
</evidence>
<dbReference type="Proteomes" id="UP000309673">
    <property type="component" value="Unassembled WGS sequence"/>
</dbReference>
<evidence type="ECO:0000256" key="3">
    <source>
        <dbReference type="SAM" id="Phobius"/>
    </source>
</evidence>
<feature type="domain" description="Acyltransferase 3" evidence="4">
    <location>
        <begin position="9"/>
        <end position="303"/>
    </location>
</feature>
<gene>
    <name evidence="5" type="ORF">E5161_15645</name>
</gene>
<evidence type="ECO:0000256" key="1">
    <source>
        <dbReference type="ARBA" id="ARBA00004370"/>
    </source>
</evidence>
<proteinExistence type="inferred from homology"/>